<dbReference type="EMBL" id="PFAS01000004">
    <property type="protein sequence ID" value="PIT94211.1"/>
    <property type="molecule type" value="Genomic_DNA"/>
</dbReference>
<evidence type="ECO:0000313" key="2">
    <source>
        <dbReference type="Proteomes" id="UP000229335"/>
    </source>
</evidence>
<proteinExistence type="predicted"/>
<feature type="non-terminal residue" evidence="1">
    <location>
        <position position="1"/>
    </location>
</feature>
<dbReference type="Proteomes" id="UP000229335">
    <property type="component" value="Unassembled WGS sequence"/>
</dbReference>
<dbReference type="SUPFAM" id="SSF56784">
    <property type="entry name" value="HAD-like"/>
    <property type="match status" value="1"/>
</dbReference>
<dbReference type="CDD" id="cd01427">
    <property type="entry name" value="HAD_like"/>
    <property type="match status" value="1"/>
</dbReference>
<dbReference type="InterPro" id="IPR041492">
    <property type="entry name" value="HAD_2"/>
</dbReference>
<dbReference type="AlphaFoldDB" id="A0A2M6WN24"/>
<dbReference type="InterPro" id="IPR023214">
    <property type="entry name" value="HAD_sf"/>
</dbReference>
<evidence type="ECO:0008006" key="3">
    <source>
        <dbReference type="Google" id="ProtNLM"/>
    </source>
</evidence>
<evidence type="ECO:0000313" key="1">
    <source>
        <dbReference type="EMBL" id="PIT94211.1"/>
    </source>
</evidence>
<name>A0A2M6WN24_9BACT</name>
<dbReference type="Pfam" id="PF13419">
    <property type="entry name" value="HAD_2"/>
    <property type="match status" value="1"/>
</dbReference>
<dbReference type="InterPro" id="IPR036412">
    <property type="entry name" value="HAD-like_sf"/>
</dbReference>
<reference evidence="2" key="1">
    <citation type="submission" date="2017-09" db="EMBL/GenBank/DDBJ databases">
        <title>Depth-based differentiation of microbial function through sediment-hosted aquifers and enrichment of novel symbionts in the deep terrestrial subsurface.</title>
        <authorList>
            <person name="Probst A.J."/>
            <person name="Ladd B."/>
            <person name="Jarett J.K."/>
            <person name="Geller-Mcgrath D.E."/>
            <person name="Sieber C.M.K."/>
            <person name="Emerson J.B."/>
            <person name="Anantharaman K."/>
            <person name="Thomas B.C."/>
            <person name="Malmstrom R."/>
            <person name="Stieglmeier M."/>
            <person name="Klingl A."/>
            <person name="Woyke T."/>
            <person name="Ryan C.M."/>
            <person name="Banfield J.F."/>
        </authorList>
    </citation>
    <scope>NUCLEOTIDE SEQUENCE [LARGE SCALE GENOMIC DNA]</scope>
</reference>
<gene>
    <name evidence="1" type="ORF">COU00_00260</name>
</gene>
<accession>A0A2M6WN24</accession>
<organism evidence="1 2">
    <name type="scientific">Candidatus Falkowbacteria bacterium CG10_big_fil_rev_8_21_14_0_10_43_11</name>
    <dbReference type="NCBI Taxonomy" id="1974568"/>
    <lineage>
        <taxon>Bacteria</taxon>
        <taxon>Candidatus Falkowiibacteriota</taxon>
    </lineage>
</organism>
<protein>
    <recommendedName>
        <fullName evidence="3">HAD family hydrolase</fullName>
    </recommendedName>
</protein>
<sequence length="144" mass="16478">YQKFHLGVLTSRKNFVHERLIDAGYSLEHFEFIITQADKEFRKPDKRAATPIIQWAQNNDIIEWLYIGDSLIDLQFANNVGVPFLAVTSGLTSREEFLAAGQPEDLVFPSIVEVADYLLQIAYNPFCRECEECKKTAEGICRFA</sequence>
<dbReference type="Gene3D" id="3.40.50.1000">
    <property type="entry name" value="HAD superfamily/HAD-like"/>
    <property type="match status" value="1"/>
</dbReference>
<comment type="caution">
    <text evidence="1">The sequence shown here is derived from an EMBL/GenBank/DDBJ whole genome shotgun (WGS) entry which is preliminary data.</text>
</comment>